<dbReference type="InterPro" id="IPR011990">
    <property type="entry name" value="TPR-like_helical_dom_sf"/>
</dbReference>
<dbReference type="PROSITE" id="PS50043">
    <property type="entry name" value="HTH_LUXR_2"/>
    <property type="match status" value="1"/>
</dbReference>
<dbReference type="InterPro" id="IPR036388">
    <property type="entry name" value="WH-like_DNA-bd_sf"/>
</dbReference>
<dbReference type="Pfam" id="PF12862">
    <property type="entry name" value="ANAPC5"/>
    <property type="match status" value="1"/>
</dbReference>
<dbReference type="PANTHER" id="PTHR47691">
    <property type="entry name" value="REGULATOR-RELATED"/>
    <property type="match status" value="1"/>
</dbReference>
<dbReference type="PROSITE" id="PS00622">
    <property type="entry name" value="HTH_LUXR_1"/>
    <property type="match status" value="1"/>
</dbReference>
<organism evidence="2 3">
    <name type="scientific">Streptomyces caeni</name>
    <dbReference type="NCBI Taxonomy" id="2307231"/>
    <lineage>
        <taxon>Bacteria</taxon>
        <taxon>Bacillati</taxon>
        <taxon>Actinomycetota</taxon>
        <taxon>Actinomycetes</taxon>
        <taxon>Kitasatosporales</taxon>
        <taxon>Streptomycetaceae</taxon>
        <taxon>Streptomyces</taxon>
    </lineage>
</organism>
<sequence length="567" mass="62674">MEYASASGGVQAARRWDVHSAADDSEARALTGHHARSPLDQHYQHLTPDERAVFRRISVLGAEFDAESAVVVCHDSRLGALDVVGALDVLESGGLIQRVRSDSEKSRFRWPETTVEYGAARLAECGEMVAANSRLVDWMWDHVRWLTHAYMLSREQNEWFADRVDYLVRTVEWTWRTRHDDRHDLMVVLLANLWLHNGRQEAGRRLVDRALRRSSRSPYRSDLLLWGLWFTHQDDQSDEYLAVVLDAVVAARAAGTGSVLVRALTSLACVYVRLEDDDSARGCFEESIALARQLNDDFSLSLCSHIYAWFLLGVGENAEACAAISVTTPSFERQAEPFQYASYRFVAGASDLAAGALDAAEDHMRTAVGIFNSSGPSCFYPIGGLALVALLRGQPSRCLMLLTAYERFRSGAGESTRVPQWWERKLADARLVATGHLTAEEADDIRQTAQACTDQQLISYALGSADRLSVPEPSALTRREHEIAMLIAQGLSNRRIADHLQIAESTVASHTKRIYAKLGIHSRTQLAAWVAAQSPCGVPRHVIAEPTQETVSSAGDGPFSGGAVLQM</sequence>
<keyword evidence="3" id="KW-1185">Reference proteome</keyword>
<gene>
    <name evidence="2" type="ORF">ACFSL4_14750</name>
</gene>
<dbReference type="SUPFAM" id="SSF46894">
    <property type="entry name" value="C-terminal effector domain of the bipartite response regulators"/>
    <property type="match status" value="1"/>
</dbReference>
<protein>
    <submittedName>
        <fullName evidence="2">Response regulator transcription factor</fullName>
    </submittedName>
</protein>
<reference evidence="3" key="1">
    <citation type="journal article" date="2019" name="Int. J. Syst. Evol. Microbiol.">
        <title>The Global Catalogue of Microorganisms (GCM) 10K type strain sequencing project: providing services to taxonomists for standard genome sequencing and annotation.</title>
        <authorList>
            <consortium name="The Broad Institute Genomics Platform"/>
            <consortium name="The Broad Institute Genome Sequencing Center for Infectious Disease"/>
            <person name="Wu L."/>
            <person name="Ma J."/>
        </authorList>
    </citation>
    <scope>NUCLEOTIDE SEQUENCE [LARGE SCALE GENOMIC DNA]</scope>
    <source>
        <strain evidence="3">CGMCC 1.12470</strain>
    </source>
</reference>
<accession>A0ABW4IQN5</accession>
<dbReference type="EMBL" id="JBHUDX010000036">
    <property type="protein sequence ID" value="MFD1659432.1"/>
    <property type="molecule type" value="Genomic_DNA"/>
</dbReference>
<dbReference type="Gene3D" id="1.10.10.10">
    <property type="entry name" value="Winged helix-like DNA-binding domain superfamily/Winged helix DNA-binding domain"/>
    <property type="match status" value="1"/>
</dbReference>
<dbReference type="PANTHER" id="PTHR47691:SF3">
    <property type="entry name" value="HTH-TYPE TRANSCRIPTIONAL REGULATOR RV0890C-RELATED"/>
    <property type="match status" value="1"/>
</dbReference>
<dbReference type="SMART" id="SM00421">
    <property type="entry name" value="HTH_LUXR"/>
    <property type="match status" value="1"/>
</dbReference>
<feature type="domain" description="HTH luxR-type" evidence="1">
    <location>
        <begin position="469"/>
        <end position="534"/>
    </location>
</feature>
<dbReference type="Gene3D" id="1.25.40.10">
    <property type="entry name" value="Tetratricopeptide repeat domain"/>
    <property type="match status" value="1"/>
</dbReference>
<dbReference type="InterPro" id="IPR026000">
    <property type="entry name" value="Apc5_dom"/>
</dbReference>
<dbReference type="RefSeq" id="WP_381082575.1">
    <property type="nucleotide sequence ID" value="NZ_JBHUDX010000036.1"/>
</dbReference>
<dbReference type="SUPFAM" id="SSF48452">
    <property type="entry name" value="TPR-like"/>
    <property type="match status" value="1"/>
</dbReference>
<comment type="caution">
    <text evidence="2">The sequence shown here is derived from an EMBL/GenBank/DDBJ whole genome shotgun (WGS) entry which is preliminary data.</text>
</comment>
<dbReference type="Proteomes" id="UP001597261">
    <property type="component" value="Unassembled WGS sequence"/>
</dbReference>
<dbReference type="CDD" id="cd06170">
    <property type="entry name" value="LuxR_C_like"/>
    <property type="match status" value="1"/>
</dbReference>
<evidence type="ECO:0000313" key="3">
    <source>
        <dbReference type="Proteomes" id="UP001597261"/>
    </source>
</evidence>
<dbReference type="Pfam" id="PF00196">
    <property type="entry name" value="GerE"/>
    <property type="match status" value="1"/>
</dbReference>
<dbReference type="PRINTS" id="PR00038">
    <property type="entry name" value="HTHLUXR"/>
</dbReference>
<name>A0ABW4IQN5_9ACTN</name>
<dbReference type="InterPro" id="IPR016032">
    <property type="entry name" value="Sig_transdc_resp-reg_C-effctor"/>
</dbReference>
<evidence type="ECO:0000313" key="2">
    <source>
        <dbReference type="EMBL" id="MFD1659432.1"/>
    </source>
</evidence>
<dbReference type="InterPro" id="IPR000792">
    <property type="entry name" value="Tscrpt_reg_LuxR_C"/>
</dbReference>
<proteinExistence type="predicted"/>
<evidence type="ECO:0000259" key="1">
    <source>
        <dbReference type="PROSITE" id="PS50043"/>
    </source>
</evidence>